<organism evidence="2 3">
    <name type="scientific">Chara braunii</name>
    <name type="common">Braun's stonewort</name>
    <dbReference type="NCBI Taxonomy" id="69332"/>
    <lineage>
        <taxon>Eukaryota</taxon>
        <taxon>Viridiplantae</taxon>
        <taxon>Streptophyta</taxon>
        <taxon>Charophyceae</taxon>
        <taxon>Charales</taxon>
        <taxon>Characeae</taxon>
        <taxon>Chara</taxon>
    </lineage>
</organism>
<dbReference type="PANTHER" id="PTHR33876:SF4">
    <property type="entry name" value="CHLOROPLAST PROTEIN FOR GROWTH AND FERTILITY 2"/>
    <property type="match status" value="1"/>
</dbReference>
<reference evidence="2 3" key="1">
    <citation type="journal article" date="2018" name="Cell">
        <title>The Chara Genome: Secondary Complexity and Implications for Plant Terrestrialization.</title>
        <authorList>
            <person name="Nishiyama T."/>
            <person name="Sakayama H."/>
            <person name="Vries J.D."/>
            <person name="Buschmann H."/>
            <person name="Saint-Marcoux D."/>
            <person name="Ullrich K.K."/>
            <person name="Haas F.B."/>
            <person name="Vanderstraeten L."/>
            <person name="Becker D."/>
            <person name="Lang D."/>
            <person name="Vosolsobe S."/>
            <person name="Rombauts S."/>
            <person name="Wilhelmsson P.K.I."/>
            <person name="Janitza P."/>
            <person name="Kern R."/>
            <person name="Heyl A."/>
            <person name="Rumpler F."/>
            <person name="Villalobos L.I.A.C."/>
            <person name="Clay J.M."/>
            <person name="Skokan R."/>
            <person name="Toyoda A."/>
            <person name="Suzuki Y."/>
            <person name="Kagoshima H."/>
            <person name="Schijlen E."/>
            <person name="Tajeshwar N."/>
            <person name="Catarino B."/>
            <person name="Hetherington A.J."/>
            <person name="Saltykova A."/>
            <person name="Bonnot C."/>
            <person name="Breuninger H."/>
            <person name="Symeonidi A."/>
            <person name="Radhakrishnan G.V."/>
            <person name="Van Nieuwerburgh F."/>
            <person name="Deforce D."/>
            <person name="Chang C."/>
            <person name="Karol K.G."/>
            <person name="Hedrich R."/>
            <person name="Ulvskov P."/>
            <person name="Glockner G."/>
            <person name="Delwiche C.F."/>
            <person name="Petrasek J."/>
            <person name="Van de Peer Y."/>
            <person name="Friml J."/>
            <person name="Beilby M."/>
            <person name="Dolan L."/>
            <person name="Kohara Y."/>
            <person name="Sugano S."/>
            <person name="Fujiyama A."/>
            <person name="Delaux P.-M."/>
            <person name="Quint M."/>
            <person name="TheiBen G."/>
            <person name="Hagemann M."/>
            <person name="Harholt J."/>
            <person name="Dunand C."/>
            <person name="Zachgo S."/>
            <person name="Langdale J."/>
            <person name="Maumus F."/>
            <person name="Straeten D.V.D."/>
            <person name="Gould S.B."/>
            <person name="Rensing S.A."/>
        </authorList>
    </citation>
    <scope>NUCLEOTIDE SEQUENCE [LARGE SCALE GENOMIC DNA]</scope>
    <source>
        <strain evidence="2 3">S276</strain>
    </source>
</reference>
<name>A0A388KQG4_CHABU</name>
<feature type="transmembrane region" description="Helical" evidence="1">
    <location>
        <begin position="368"/>
        <end position="394"/>
    </location>
</feature>
<dbReference type="STRING" id="69332.A0A388KQG4"/>
<dbReference type="Gramene" id="GBG72294">
    <property type="protein sequence ID" value="GBG72294"/>
    <property type="gene ID" value="CBR_g11222"/>
</dbReference>
<keyword evidence="3" id="KW-1185">Reference proteome</keyword>
<keyword evidence="1" id="KW-0472">Membrane</keyword>
<feature type="transmembrane region" description="Helical" evidence="1">
    <location>
        <begin position="400"/>
        <end position="423"/>
    </location>
</feature>
<accession>A0A388KQG4</accession>
<protein>
    <recommendedName>
        <fullName evidence="4">Urease accessory protein UreH-like transmembrane domain-containing protein</fullName>
    </recommendedName>
</protein>
<dbReference type="Proteomes" id="UP000265515">
    <property type="component" value="Unassembled WGS sequence"/>
</dbReference>
<dbReference type="AlphaFoldDB" id="A0A388KQG4"/>
<evidence type="ECO:0008006" key="4">
    <source>
        <dbReference type="Google" id="ProtNLM"/>
    </source>
</evidence>
<dbReference type="InterPro" id="IPR052776">
    <property type="entry name" value="Chloro_ReproSupport/MetalTrans"/>
</dbReference>
<keyword evidence="1" id="KW-0812">Transmembrane</keyword>
<evidence type="ECO:0000256" key="1">
    <source>
        <dbReference type="SAM" id="Phobius"/>
    </source>
</evidence>
<proteinExistence type="predicted"/>
<dbReference type="EMBL" id="BFEA01000162">
    <property type="protein sequence ID" value="GBG72294.1"/>
    <property type="molecule type" value="Genomic_DNA"/>
</dbReference>
<feature type="transmembrane region" description="Helical" evidence="1">
    <location>
        <begin position="300"/>
        <end position="317"/>
    </location>
</feature>
<feature type="transmembrane region" description="Helical" evidence="1">
    <location>
        <begin position="444"/>
        <end position="463"/>
    </location>
</feature>
<evidence type="ECO:0000313" key="2">
    <source>
        <dbReference type="EMBL" id="GBG72294.1"/>
    </source>
</evidence>
<dbReference type="OrthoDB" id="669460at2759"/>
<evidence type="ECO:0000313" key="3">
    <source>
        <dbReference type="Proteomes" id="UP000265515"/>
    </source>
</evidence>
<keyword evidence="1" id="KW-1133">Transmembrane helix</keyword>
<comment type="caution">
    <text evidence="2">The sequence shown here is derived from an EMBL/GenBank/DDBJ whole genome shotgun (WGS) entry which is preliminary data.</text>
</comment>
<gene>
    <name evidence="2" type="ORF">CBR_g11222</name>
</gene>
<feature type="transmembrane region" description="Helical" evidence="1">
    <location>
        <begin position="268"/>
        <end position="288"/>
    </location>
</feature>
<sequence length="472" mass="48577">MAALGLLPRAVGAPTAAAAALLPAELSRRNPTQSAGIETLSTCSGLVAASSLHGCRHLLCSRAKWIQVPDGGQRWSRVHTERERWSPLVIRAGVRWTEDPPPSFNASSLLDGGQDVNSRAVDPAETQAAVHDQLSQAQSQLSTLGLLSVLALRGKSFAGRSASQARSSQDTVPPSTFERARLFALVAGALGFVAVASPAIATVASTAAGATVPRTGVLQVLAGTELLASAWTGLVAGCLHTLTGPDHLAALAPLSIGRSKLESACVGALWGFGHDTGQVLFGLMFLLLKDRLRMDLLQTWGARIVGMTLIGIGLLGMKESQALSVQEEVLSSASPGAAAEMAVAGVGAVGGNVLEVKGISGEISKKNVNLATTFATGIIHGLQPDALLMVLPALALPSKVAGAAFLMMFLIGTIAAMGSYTAFIGVSSRALGKRVPWVTQRLSLVASIFAMLVGTSILIPGGLSNVLPFVNV</sequence>
<feature type="transmembrane region" description="Helical" evidence="1">
    <location>
        <begin position="337"/>
        <end position="356"/>
    </location>
</feature>
<dbReference type="PANTHER" id="PTHR33876">
    <property type="entry name" value="UNNAMED PRODUCT"/>
    <property type="match status" value="1"/>
</dbReference>